<dbReference type="RefSeq" id="WP_181753231.1">
    <property type="nucleotide sequence ID" value="NZ_JACEIQ010000017.1"/>
</dbReference>
<protein>
    <submittedName>
        <fullName evidence="1">Heptaprenyl diphosphate synthase component 1</fullName>
    </submittedName>
</protein>
<sequence>MTSIHTEFINIMDHIEKLTCQSYVTKTIGKPPVPVFFVRVLHLMLRSLGVSEKRIHVFCVSTTLLQMGLVTHDRVSLAEQLSPEEMRERQLMVLSGDYYSSLFYHLLSKHQEIEGIHCLAKATSLINEIKMTHRAEQCKGKPLDLQALKRIQSISSGLLTALADFFHVGQESENNWKKIIPGLMLFDELRHCSDSFNPGDTSSSEWIRETWAEMGHALMNIEQQDIKRKLSEMLNTQFLWLSELSLVKES</sequence>
<proteinExistence type="predicted"/>
<evidence type="ECO:0000313" key="1">
    <source>
        <dbReference type="EMBL" id="MBA4495605.1"/>
    </source>
</evidence>
<organism evidence="1 2">
    <name type="scientific">Paenactinomyces guangxiensis</name>
    <dbReference type="NCBI Taxonomy" id="1490290"/>
    <lineage>
        <taxon>Bacteria</taxon>
        <taxon>Bacillati</taxon>
        <taxon>Bacillota</taxon>
        <taxon>Bacilli</taxon>
        <taxon>Bacillales</taxon>
        <taxon>Thermoactinomycetaceae</taxon>
        <taxon>Paenactinomyces</taxon>
    </lineage>
</organism>
<dbReference type="Pfam" id="PF07307">
    <property type="entry name" value="HEPPP_synt_1"/>
    <property type="match status" value="1"/>
</dbReference>
<dbReference type="GO" id="GO:0009234">
    <property type="term" value="P:menaquinone biosynthetic process"/>
    <property type="evidence" value="ECO:0007669"/>
    <property type="project" value="InterPro"/>
</dbReference>
<dbReference type="AlphaFoldDB" id="A0A7W2A9D1"/>
<comment type="caution">
    <text evidence="1">The sequence shown here is derived from an EMBL/GenBank/DDBJ whole genome shotgun (WGS) entry which is preliminary data.</text>
</comment>
<dbReference type="Proteomes" id="UP000535491">
    <property type="component" value="Unassembled WGS sequence"/>
</dbReference>
<dbReference type="EMBL" id="JACEIQ010000017">
    <property type="protein sequence ID" value="MBA4495605.1"/>
    <property type="molecule type" value="Genomic_DNA"/>
</dbReference>
<reference evidence="1 2" key="1">
    <citation type="submission" date="2020-07" db="EMBL/GenBank/DDBJ databases">
        <authorList>
            <person name="Feng H."/>
        </authorList>
    </citation>
    <scope>NUCLEOTIDE SEQUENCE [LARGE SCALE GENOMIC DNA]</scope>
    <source>
        <strain evidence="2">s-10</strain>
    </source>
</reference>
<dbReference type="InterPro" id="IPR009920">
    <property type="entry name" value="HEPPP_synth_su1"/>
</dbReference>
<accession>A0A7W2A9D1</accession>
<gene>
    <name evidence="1" type="ORF">H1191_15000</name>
</gene>
<keyword evidence="2" id="KW-1185">Reference proteome</keyword>
<dbReference type="Gene3D" id="1.20.120.1450">
    <property type="match status" value="1"/>
</dbReference>
<name>A0A7W2A9D1_9BACL</name>
<evidence type="ECO:0000313" key="2">
    <source>
        <dbReference type="Proteomes" id="UP000535491"/>
    </source>
</evidence>